<proteinExistence type="predicted"/>
<name>A0ABX2P7H7_9PROT</name>
<organism evidence="2 3">
    <name type="scientific">Asaia spathodeae</name>
    <dbReference type="NCBI Taxonomy" id="657016"/>
    <lineage>
        <taxon>Bacteria</taxon>
        <taxon>Pseudomonadati</taxon>
        <taxon>Pseudomonadota</taxon>
        <taxon>Alphaproteobacteria</taxon>
        <taxon>Acetobacterales</taxon>
        <taxon>Acetobacteraceae</taxon>
        <taxon>Asaia</taxon>
    </lineage>
</organism>
<dbReference type="Proteomes" id="UP001516351">
    <property type="component" value="Unassembled WGS sequence"/>
</dbReference>
<sequence>MLVKSFSDDLAWQVQRQLVNSYFRKEAGAKPADPMAFLNDPAAMRAALLGYTEKVIALESVNAELAPKAAAHDRFSVAIGEYGLQETAKIIQVKPKVFMDWLDAHRCRYSRGAVKLAYQDKIDAGYFRNRATYYTDKNGEPQAGNTIRVTPKGLTWLAKVVPGAKIDPDYTVSIKEEETPVPFSRLKEAAS</sequence>
<protein>
    <submittedName>
        <fullName evidence="2">Phage antirepressor KilAC domain-containing protein</fullName>
    </submittedName>
</protein>
<keyword evidence="3" id="KW-1185">Reference proteome</keyword>
<dbReference type="EMBL" id="JABXXV010000006">
    <property type="protein sequence ID" value="NVN47472.1"/>
    <property type="molecule type" value="Genomic_DNA"/>
</dbReference>
<gene>
    <name evidence="2" type="ORF">HW542_11725</name>
</gene>
<accession>A0ABX2P7H7</accession>
<reference evidence="2 3" key="1">
    <citation type="submission" date="2020-06" db="EMBL/GenBank/DDBJ databases">
        <title>Synonyms of Asaia species.</title>
        <authorList>
            <person name="Sombolestani A."/>
        </authorList>
    </citation>
    <scope>NUCLEOTIDE SEQUENCE [LARGE SCALE GENOMIC DNA]</scope>
    <source>
        <strain evidence="2 3">LMG 27047</strain>
    </source>
</reference>
<evidence type="ECO:0000313" key="3">
    <source>
        <dbReference type="Proteomes" id="UP001516351"/>
    </source>
</evidence>
<evidence type="ECO:0000259" key="1">
    <source>
        <dbReference type="Pfam" id="PF03374"/>
    </source>
</evidence>
<feature type="domain" description="Antirepressor protein C-terminal" evidence="1">
    <location>
        <begin position="60"/>
        <end position="159"/>
    </location>
</feature>
<dbReference type="Pfam" id="PF03374">
    <property type="entry name" value="ANT"/>
    <property type="match status" value="1"/>
</dbReference>
<comment type="caution">
    <text evidence="2">The sequence shown here is derived from an EMBL/GenBank/DDBJ whole genome shotgun (WGS) entry which is preliminary data.</text>
</comment>
<dbReference type="InterPro" id="IPR005039">
    <property type="entry name" value="Ant_C"/>
</dbReference>
<evidence type="ECO:0000313" key="2">
    <source>
        <dbReference type="EMBL" id="NVN47472.1"/>
    </source>
</evidence>